<dbReference type="AlphaFoldDB" id="A0A6L6VNA8"/>
<evidence type="ECO:0000256" key="2">
    <source>
        <dbReference type="ARBA" id="ARBA00011881"/>
    </source>
</evidence>
<feature type="binding site" evidence="9">
    <location>
        <position position="295"/>
    </location>
    <ligand>
        <name>Mg(2+)</name>
        <dbReference type="ChEBI" id="CHEBI:18420"/>
        <label>1</label>
    </ligand>
</feature>
<dbReference type="FunFam" id="3.20.20.150:FF:000002">
    <property type="entry name" value="Xylose isomerase"/>
    <property type="match status" value="1"/>
</dbReference>
<accession>A0A6L6VNA8</accession>
<protein>
    <recommendedName>
        <fullName evidence="3 9">Xylose isomerase</fullName>
        <ecNumber evidence="3 9">5.3.1.5</ecNumber>
    </recommendedName>
</protein>
<evidence type="ECO:0000256" key="8">
    <source>
        <dbReference type="ARBA" id="ARBA00033659"/>
    </source>
</evidence>
<evidence type="ECO:0000256" key="7">
    <source>
        <dbReference type="ARBA" id="ARBA00023277"/>
    </source>
</evidence>
<feature type="binding site" evidence="9">
    <location>
        <position position="306"/>
    </location>
    <ligand>
        <name>Mg(2+)</name>
        <dbReference type="ChEBI" id="CHEBI:18420"/>
        <label>2</label>
    </ligand>
</feature>
<dbReference type="Proteomes" id="UP000477951">
    <property type="component" value="Unassembled WGS sequence"/>
</dbReference>
<feature type="active site" evidence="9">
    <location>
        <position position="100"/>
    </location>
</feature>
<dbReference type="PANTHER" id="PTHR48408:SF1">
    <property type="entry name" value="XYLOSE ISOMERASE"/>
    <property type="match status" value="1"/>
</dbReference>
<dbReference type="InterPro" id="IPR036237">
    <property type="entry name" value="Xyl_isomerase-like_sf"/>
</dbReference>
<evidence type="ECO:0000313" key="13">
    <source>
        <dbReference type="Proteomes" id="UP000477951"/>
    </source>
</evidence>
<dbReference type="PROSITE" id="PS51415">
    <property type="entry name" value="XYLOSE_ISOMERASE"/>
    <property type="match status" value="1"/>
</dbReference>
<feature type="binding site" evidence="9">
    <location>
        <position position="270"/>
    </location>
    <ligand>
        <name>Mg(2+)</name>
        <dbReference type="ChEBI" id="CHEBI:18420"/>
        <label>2</label>
    </ligand>
</feature>
<dbReference type="Gene3D" id="3.20.20.150">
    <property type="entry name" value="Divalent-metal-dependent TIM barrel enzymes"/>
    <property type="match status" value="1"/>
</dbReference>
<comment type="caution">
    <text evidence="12">The sequence shown here is derived from an EMBL/GenBank/DDBJ whole genome shotgun (WGS) entry which is preliminary data.</text>
</comment>
<dbReference type="InterPro" id="IPR001998">
    <property type="entry name" value="Xylose_isomerase"/>
</dbReference>
<comment type="subunit">
    <text evidence="2 9 11">Homotetramer.</text>
</comment>
<sequence length="435" mass="48479">MSTGFFGDITKIKYEGEGSTNPLAFRHYNPDEVVMGKRMEDHLRFAVAYWHTFVWPGTDPFGGNTFERPWFKDSMEAAKLKADVAFEFFQLLGTPYYCFHDADARPEGASFAENTRNLNEIVDYFAQKQADTGVKLLWGTANMFSHRRYMSGAATNPDPDVFAFAAATVKTCLDATQKLGGENYVLWGGREGYETLLNTDLKQELDHMGRFLNMVVEYKHKIGFKGAILIEPKPQEPSKHQYDYDVATVYGFLKIYGLEKEVKVNIEQGHAILAGHTFEHELALANALGIFGSIDMNRNDYQSGWDTDQFPNNVPEMALAYYQVLQAGGFTSGGTNFDSKLRRQSIDPADLLIGHIGGMDCCARGLKAAAKMVEEKALSAPLEARYAGWNSEGAKDMLASGTLESIAARVEGENINPQPVSGQQELLENIVNRYV</sequence>
<feature type="binding site" evidence="9">
    <location>
        <position position="231"/>
    </location>
    <ligand>
        <name>Mg(2+)</name>
        <dbReference type="ChEBI" id="CHEBI:18420"/>
        <label>1</label>
    </ligand>
</feature>
<evidence type="ECO:0000256" key="6">
    <source>
        <dbReference type="ARBA" id="ARBA00023235"/>
    </source>
</evidence>
<feature type="active site" evidence="9">
    <location>
        <position position="103"/>
    </location>
</feature>
<comment type="similarity">
    <text evidence="1 9 10">Belongs to the xylose isomerase family.</text>
</comment>
<reference evidence="12 13" key="1">
    <citation type="submission" date="2019-12" db="EMBL/GenBank/DDBJ databases">
        <title>Whole-genome sequencing of Allorhizobium vitis.</title>
        <authorList>
            <person name="Gan H.M."/>
            <person name="Szegedi E."/>
            <person name="Burr T."/>
            <person name="Savka M.A."/>
        </authorList>
    </citation>
    <scope>NUCLEOTIDE SEQUENCE [LARGE SCALE GENOMIC DNA]</scope>
    <source>
        <strain evidence="12 13">CG516</strain>
    </source>
</reference>
<keyword evidence="9" id="KW-0963">Cytoplasm</keyword>
<dbReference type="NCBIfam" id="TIGR02630">
    <property type="entry name" value="xylose_isom_A"/>
    <property type="match status" value="1"/>
</dbReference>
<dbReference type="GO" id="GO:0009045">
    <property type="term" value="F:xylose isomerase activity"/>
    <property type="evidence" value="ECO:0007669"/>
    <property type="project" value="UniProtKB-UniRule"/>
</dbReference>
<feature type="binding site" evidence="9">
    <location>
        <position position="308"/>
    </location>
    <ligand>
        <name>Mg(2+)</name>
        <dbReference type="ChEBI" id="CHEBI:18420"/>
        <label>2</label>
    </ligand>
</feature>
<proteinExistence type="inferred from homology"/>
<keyword evidence="9" id="KW-0460">Magnesium</keyword>
<dbReference type="GO" id="GO:0005737">
    <property type="term" value="C:cytoplasm"/>
    <property type="evidence" value="ECO:0007669"/>
    <property type="project" value="UniProtKB-SubCell"/>
</dbReference>
<feature type="binding site" evidence="9">
    <location>
        <position position="338"/>
    </location>
    <ligand>
        <name>Mg(2+)</name>
        <dbReference type="ChEBI" id="CHEBI:18420"/>
        <label>1</label>
    </ligand>
</feature>
<dbReference type="PRINTS" id="PR00688">
    <property type="entry name" value="XYLOSISMRASE"/>
</dbReference>
<organism evidence="12 13">
    <name type="scientific">Agrobacterium vitis</name>
    <name type="common">Rhizobium vitis</name>
    <dbReference type="NCBI Taxonomy" id="373"/>
    <lineage>
        <taxon>Bacteria</taxon>
        <taxon>Pseudomonadati</taxon>
        <taxon>Pseudomonadota</taxon>
        <taxon>Alphaproteobacteria</taxon>
        <taxon>Hyphomicrobiales</taxon>
        <taxon>Rhizobiaceae</taxon>
        <taxon>Rhizobium/Agrobacterium group</taxon>
        <taxon>Agrobacterium</taxon>
    </lineage>
</organism>
<dbReference type="SUPFAM" id="SSF51658">
    <property type="entry name" value="Xylose isomerase-like"/>
    <property type="match status" value="1"/>
</dbReference>
<evidence type="ECO:0000256" key="5">
    <source>
        <dbReference type="ARBA" id="ARBA00022723"/>
    </source>
</evidence>
<dbReference type="InterPro" id="IPR013452">
    <property type="entry name" value="Xylose_isom_bac"/>
</dbReference>
<dbReference type="EC" id="5.3.1.5" evidence="3 9"/>
<keyword evidence="7 9" id="KW-0119">Carbohydrate metabolism</keyword>
<name>A0A6L6VNA8_AGRVI</name>
<comment type="catalytic activity">
    <reaction evidence="8 9 10">
        <text>alpha-D-xylose = alpha-D-xylulofuranose</text>
        <dbReference type="Rhea" id="RHEA:22816"/>
        <dbReference type="ChEBI" id="CHEBI:28518"/>
        <dbReference type="ChEBI" id="CHEBI:188998"/>
        <dbReference type="EC" id="5.3.1.5"/>
    </reaction>
</comment>
<keyword evidence="5 9" id="KW-0479">Metal-binding</keyword>
<dbReference type="EMBL" id="WPHR01000037">
    <property type="protein sequence ID" value="MUZ75809.1"/>
    <property type="molecule type" value="Genomic_DNA"/>
</dbReference>
<evidence type="ECO:0000256" key="10">
    <source>
        <dbReference type="RuleBase" id="RU000609"/>
    </source>
</evidence>
<evidence type="ECO:0000313" key="12">
    <source>
        <dbReference type="EMBL" id="MUZ75809.1"/>
    </source>
</evidence>
<dbReference type="PANTHER" id="PTHR48408">
    <property type="match status" value="1"/>
</dbReference>
<keyword evidence="6 9" id="KW-0413">Isomerase</keyword>
<keyword evidence="4 9" id="KW-0859">Xylose metabolism</keyword>
<evidence type="ECO:0000256" key="9">
    <source>
        <dbReference type="HAMAP-Rule" id="MF_00455"/>
    </source>
</evidence>
<evidence type="ECO:0000256" key="1">
    <source>
        <dbReference type="ARBA" id="ARBA00005765"/>
    </source>
</evidence>
<dbReference type="GO" id="GO:0042732">
    <property type="term" value="P:D-xylose metabolic process"/>
    <property type="evidence" value="ECO:0007669"/>
    <property type="project" value="UniProtKB-UniRule"/>
</dbReference>
<feature type="binding site" evidence="9">
    <location>
        <position position="267"/>
    </location>
    <ligand>
        <name>Mg(2+)</name>
        <dbReference type="ChEBI" id="CHEBI:18420"/>
        <label>2</label>
    </ligand>
</feature>
<dbReference type="GO" id="GO:0000287">
    <property type="term" value="F:magnesium ion binding"/>
    <property type="evidence" value="ECO:0007669"/>
    <property type="project" value="UniProtKB-UniRule"/>
</dbReference>
<comment type="subcellular location">
    <subcellularLocation>
        <location evidence="9 11">Cytoplasm</location>
    </subcellularLocation>
</comment>
<gene>
    <name evidence="9 12" type="primary">xylA</name>
    <name evidence="12" type="ORF">GOZ90_24390</name>
</gene>
<dbReference type="HAMAP" id="MF_00455">
    <property type="entry name" value="Xylose_isom_A"/>
    <property type="match status" value="1"/>
</dbReference>
<evidence type="ECO:0000256" key="3">
    <source>
        <dbReference type="ARBA" id="ARBA00011958"/>
    </source>
</evidence>
<dbReference type="RefSeq" id="WP_156616394.1">
    <property type="nucleotide sequence ID" value="NZ_WPHR01000037.1"/>
</dbReference>
<feature type="binding site" evidence="9">
    <location>
        <position position="267"/>
    </location>
    <ligand>
        <name>Mg(2+)</name>
        <dbReference type="ChEBI" id="CHEBI:18420"/>
        <label>1</label>
    </ligand>
</feature>
<evidence type="ECO:0000256" key="11">
    <source>
        <dbReference type="RuleBase" id="RU000610"/>
    </source>
</evidence>
<evidence type="ECO:0000256" key="4">
    <source>
        <dbReference type="ARBA" id="ARBA00022629"/>
    </source>
</evidence>
<dbReference type="NCBIfam" id="NF003998">
    <property type="entry name" value="PRK05474.1"/>
    <property type="match status" value="1"/>
</dbReference>
<comment type="cofactor">
    <cofactor evidence="9">
        <name>Mg(2+)</name>
        <dbReference type="ChEBI" id="CHEBI:18420"/>
    </cofactor>
    <text evidence="9">Binds 2 magnesium ions per subunit.</text>
</comment>